<evidence type="ECO:0000313" key="2">
    <source>
        <dbReference type="Proteomes" id="UP000789901"/>
    </source>
</evidence>
<proteinExistence type="predicted"/>
<protein>
    <submittedName>
        <fullName evidence="1">35984_t:CDS:1</fullName>
    </submittedName>
</protein>
<dbReference type="EMBL" id="CAJVQB010003400">
    <property type="protein sequence ID" value="CAG8607032.1"/>
    <property type="molecule type" value="Genomic_DNA"/>
</dbReference>
<sequence length="131" mass="14926">MNSQKSVQKKNFWMAICRSLEFFNRGSSVKGYCSKTCKECESFWACAKPVNLEEHLALDCSTQNKDVIDFYTQIIVNRQGHDQAAFQENLSGAEPSTKKCKLTSNQAILSKFLKSTKLTLQHECNINCFNQ</sequence>
<feature type="non-terminal residue" evidence="1">
    <location>
        <position position="131"/>
    </location>
</feature>
<evidence type="ECO:0000313" key="1">
    <source>
        <dbReference type="EMBL" id="CAG8607032.1"/>
    </source>
</evidence>
<dbReference type="Proteomes" id="UP000789901">
    <property type="component" value="Unassembled WGS sequence"/>
</dbReference>
<name>A0ABN7UKK0_GIGMA</name>
<comment type="caution">
    <text evidence="1">The sequence shown here is derived from an EMBL/GenBank/DDBJ whole genome shotgun (WGS) entry which is preliminary data.</text>
</comment>
<accession>A0ABN7UKK0</accession>
<keyword evidence="2" id="KW-1185">Reference proteome</keyword>
<reference evidence="1 2" key="1">
    <citation type="submission" date="2021-06" db="EMBL/GenBank/DDBJ databases">
        <authorList>
            <person name="Kallberg Y."/>
            <person name="Tangrot J."/>
            <person name="Rosling A."/>
        </authorList>
    </citation>
    <scope>NUCLEOTIDE SEQUENCE [LARGE SCALE GENOMIC DNA]</scope>
    <source>
        <strain evidence="1 2">120-4 pot B 10/14</strain>
    </source>
</reference>
<organism evidence="1 2">
    <name type="scientific">Gigaspora margarita</name>
    <dbReference type="NCBI Taxonomy" id="4874"/>
    <lineage>
        <taxon>Eukaryota</taxon>
        <taxon>Fungi</taxon>
        <taxon>Fungi incertae sedis</taxon>
        <taxon>Mucoromycota</taxon>
        <taxon>Glomeromycotina</taxon>
        <taxon>Glomeromycetes</taxon>
        <taxon>Diversisporales</taxon>
        <taxon>Gigasporaceae</taxon>
        <taxon>Gigaspora</taxon>
    </lineage>
</organism>
<gene>
    <name evidence="1" type="ORF">GMARGA_LOCUS7167</name>
</gene>